<keyword evidence="4 9" id="KW-0808">Transferase</keyword>
<dbReference type="InterPro" id="IPR045378">
    <property type="entry name" value="LNT_N"/>
</dbReference>
<evidence type="ECO:0000313" key="11">
    <source>
        <dbReference type="EMBL" id="AKL97482.1"/>
    </source>
</evidence>
<feature type="transmembrane region" description="Helical" evidence="9">
    <location>
        <begin position="196"/>
        <end position="215"/>
    </location>
</feature>
<dbReference type="AlphaFoldDB" id="A0A0G3WHZ8"/>
<protein>
    <recommendedName>
        <fullName evidence="9">Apolipoprotein N-acyltransferase</fullName>
        <shortName evidence="9">ALP N-acyltransferase</shortName>
        <ecNumber evidence="9">2.3.1.269</ecNumber>
    </recommendedName>
</protein>
<comment type="function">
    <text evidence="9">Catalyzes the phospholipid dependent N-acylation of the N-terminal cysteine of apolipoprotein, the last step in lipoprotein maturation.</text>
</comment>
<evidence type="ECO:0000313" key="12">
    <source>
        <dbReference type="Proteomes" id="UP000035337"/>
    </source>
</evidence>
<proteinExistence type="inferred from homology"/>
<keyword evidence="11" id="KW-0449">Lipoprotein</keyword>
<evidence type="ECO:0000256" key="5">
    <source>
        <dbReference type="ARBA" id="ARBA00022692"/>
    </source>
</evidence>
<dbReference type="STRING" id="1408281.Epro_0103"/>
<dbReference type="GO" id="GO:0042158">
    <property type="term" value="P:lipoprotein biosynthetic process"/>
    <property type="evidence" value="ECO:0007669"/>
    <property type="project" value="UniProtKB-UniRule"/>
</dbReference>
<comment type="similarity">
    <text evidence="2 9">Belongs to the CN hydrolase family. Apolipoprotein N-acyltransferase subfamily.</text>
</comment>
<dbReference type="InterPro" id="IPR004563">
    <property type="entry name" value="Apolipo_AcylTrfase"/>
</dbReference>
<name>A0A0G3WHZ8_9BACT</name>
<dbReference type="PANTHER" id="PTHR38686:SF1">
    <property type="entry name" value="APOLIPOPROTEIN N-ACYLTRANSFERASE"/>
    <property type="match status" value="1"/>
</dbReference>
<feature type="transmembrane region" description="Helical" evidence="9">
    <location>
        <begin position="34"/>
        <end position="51"/>
    </location>
</feature>
<comment type="catalytic activity">
    <reaction evidence="9">
        <text>N-terminal S-1,2-diacyl-sn-glyceryl-L-cysteinyl-[lipoprotein] + a glycerophospholipid = N-acyl-S-1,2-diacyl-sn-glyceryl-L-cysteinyl-[lipoprotein] + a 2-acyl-sn-glycero-3-phospholipid + H(+)</text>
        <dbReference type="Rhea" id="RHEA:48228"/>
        <dbReference type="Rhea" id="RHEA-COMP:14681"/>
        <dbReference type="Rhea" id="RHEA-COMP:14684"/>
        <dbReference type="ChEBI" id="CHEBI:15378"/>
        <dbReference type="ChEBI" id="CHEBI:136912"/>
        <dbReference type="ChEBI" id="CHEBI:140656"/>
        <dbReference type="ChEBI" id="CHEBI:140657"/>
        <dbReference type="ChEBI" id="CHEBI:140660"/>
        <dbReference type="EC" id="2.3.1.269"/>
    </reaction>
</comment>
<evidence type="ECO:0000256" key="1">
    <source>
        <dbReference type="ARBA" id="ARBA00004651"/>
    </source>
</evidence>
<keyword evidence="5 9" id="KW-0812">Transmembrane</keyword>
<dbReference type="Pfam" id="PF20154">
    <property type="entry name" value="LNT_N"/>
    <property type="match status" value="1"/>
</dbReference>
<keyword evidence="3 9" id="KW-1003">Cell membrane</keyword>
<dbReference type="Gene3D" id="3.60.110.10">
    <property type="entry name" value="Carbon-nitrogen hydrolase"/>
    <property type="match status" value="1"/>
</dbReference>
<feature type="transmembrane region" description="Helical" evidence="9">
    <location>
        <begin position="486"/>
        <end position="504"/>
    </location>
</feature>
<dbReference type="GO" id="GO:0005886">
    <property type="term" value="C:plasma membrane"/>
    <property type="evidence" value="ECO:0007669"/>
    <property type="project" value="UniProtKB-SubCell"/>
</dbReference>
<feature type="transmembrane region" description="Helical" evidence="9">
    <location>
        <begin position="171"/>
        <end position="190"/>
    </location>
</feature>
<evidence type="ECO:0000256" key="8">
    <source>
        <dbReference type="ARBA" id="ARBA00023315"/>
    </source>
</evidence>
<dbReference type="Pfam" id="PF00795">
    <property type="entry name" value="CN_hydrolase"/>
    <property type="match status" value="1"/>
</dbReference>
<dbReference type="EMBL" id="CP009498">
    <property type="protein sequence ID" value="AKL97482.1"/>
    <property type="molecule type" value="Genomic_DNA"/>
</dbReference>
<accession>A0A0G3WHZ8</accession>
<comment type="pathway">
    <text evidence="9">Protein modification; lipoprotein biosynthesis (N-acyl transfer).</text>
</comment>
<organism evidence="11 12">
    <name type="scientific">Endomicrobium proavitum</name>
    <dbReference type="NCBI Taxonomy" id="1408281"/>
    <lineage>
        <taxon>Bacteria</taxon>
        <taxon>Pseudomonadati</taxon>
        <taxon>Elusimicrobiota</taxon>
        <taxon>Endomicrobiia</taxon>
        <taxon>Endomicrobiales</taxon>
        <taxon>Endomicrobiaceae</taxon>
        <taxon>Endomicrobium</taxon>
    </lineage>
</organism>
<dbReference type="Proteomes" id="UP000035337">
    <property type="component" value="Chromosome"/>
</dbReference>
<sequence length="514" mass="58190">MHMKYINKYKNILLSVLTGLLAVAAFPKIDLFFLAWIAFVPLISVALNSGVKKSFFYGFLSGFIFNAAGLYWLVPMLEFNTGSYVQAFVAAGALWIYLALYWAVWALLVNVAQKHSPKKYFQWIAVLAPPLIWVLLEYARTYFLTGFPWMLLGYSQYKFTEAIQIAEYAGVYGVSFIIVLCNFLFYFWVFKKEKKYLYAAIAVLAAVCIFGAFKVDKFKYYGDKIFRAVVIQPNIDQYKKWDESYKKEILSDLKKFSQEAASFHADLIVWPETVLPAFDKESLDAVEASQNSGGLNILSAVYLEPRGMLSSWLDAYNVVFVTDKNKAILEMHKKNHLVPFGEFIPFRKQLSKFFGVLNSFGDISRGTDAAVFTDGELAAGALICSENFFPDIAAKLVLNGARVLTNHTNDAWFFDTAAPHQHFIMNVFRAVETRKTVIVCANSGVSAIVEASGKVTKKTPVSKSLIFSEEFLQNGYKSFYTRRGDAFVFFCGLLFLAIIIFEGAHKCLKNKKRE</sequence>
<feature type="domain" description="CN hydrolase" evidence="10">
    <location>
        <begin position="231"/>
        <end position="472"/>
    </location>
</feature>
<dbReference type="UniPathway" id="UPA00666"/>
<dbReference type="InterPro" id="IPR003010">
    <property type="entry name" value="C-N_Hydrolase"/>
</dbReference>
<keyword evidence="8 9" id="KW-0012">Acyltransferase</keyword>
<evidence type="ECO:0000256" key="3">
    <source>
        <dbReference type="ARBA" id="ARBA00022475"/>
    </source>
</evidence>
<evidence type="ECO:0000256" key="9">
    <source>
        <dbReference type="HAMAP-Rule" id="MF_01148"/>
    </source>
</evidence>
<feature type="transmembrane region" description="Helical" evidence="9">
    <location>
        <begin position="86"/>
        <end position="108"/>
    </location>
</feature>
<dbReference type="PROSITE" id="PS50263">
    <property type="entry name" value="CN_HYDROLASE"/>
    <property type="match status" value="1"/>
</dbReference>
<dbReference type="InterPro" id="IPR036526">
    <property type="entry name" value="C-N_Hydrolase_sf"/>
</dbReference>
<evidence type="ECO:0000259" key="10">
    <source>
        <dbReference type="PROSITE" id="PS50263"/>
    </source>
</evidence>
<evidence type="ECO:0000256" key="2">
    <source>
        <dbReference type="ARBA" id="ARBA00010065"/>
    </source>
</evidence>
<dbReference type="EC" id="2.3.1.269" evidence="9"/>
<dbReference type="HAMAP" id="MF_01148">
    <property type="entry name" value="Lnt"/>
    <property type="match status" value="1"/>
</dbReference>
<dbReference type="PATRIC" id="fig|1408281.3.peg.104"/>
<feature type="transmembrane region" description="Helical" evidence="9">
    <location>
        <begin position="56"/>
        <end position="74"/>
    </location>
</feature>
<dbReference type="PANTHER" id="PTHR38686">
    <property type="entry name" value="APOLIPOPROTEIN N-ACYLTRANSFERASE"/>
    <property type="match status" value="1"/>
</dbReference>
<evidence type="ECO:0000256" key="4">
    <source>
        <dbReference type="ARBA" id="ARBA00022679"/>
    </source>
</evidence>
<dbReference type="NCBIfam" id="TIGR00546">
    <property type="entry name" value="lnt"/>
    <property type="match status" value="1"/>
</dbReference>
<comment type="subcellular location">
    <subcellularLocation>
        <location evidence="1 9">Cell membrane</location>
        <topology evidence="1 9">Multi-pass membrane protein</topology>
    </subcellularLocation>
</comment>
<dbReference type="CDD" id="cd07571">
    <property type="entry name" value="ALP_N-acyl_transferase"/>
    <property type="match status" value="1"/>
</dbReference>
<keyword evidence="6 9" id="KW-1133">Transmembrane helix</keyword>
<dbReference type="GO" id="GO:0016410">
    <property type="term" value="F:N-acyltransferase activity"/>
    <property type="evidence" value="ECO:0007669"/>
    <property type="project" value="UniProtKB-UniRule"/>
</dbReference>
<reference evidence="11 12" key="1">
    <citation type="submission" date="2014-09" db="EMBL/GenBank/DDBJ databases">
        <title>Complete genome sequence of Endomicrobium proavitum.</title>
        <authorList>
            <person name="Zheng H."/>
        </authorList>
    </citation>
    <scope>NUCLEOTIDE SEQUENCE [LARGE SCALE GENOMIC DNA]</scope>
    <source>
        <strain evidence="11 12">Rsa215</strain>
    </source>
</reference>
<keyword evidence="7 9" id="KW-0472">Membrane</keyword>
<dbReference type="KEGG" id="epo:Epro_0103"/>
<evidence type="ECO:0000256" key="6">
    <source>
        <dbReference type="ARBA" id="ARBA00022989"/>
    </source>
</evidence>
<keyword evidence="12" id="KW-1185">Reference proteome</keyword>
<dbReference type="SUPFAM" id="SSF56317">
    <property type="entry name" value="Carbon-nitrogen hydrolase"/>
    <property type="match status" value="1"/>
</dbReference>
<gene>
    <name evidence="9 11" type="primary">lnt</name>
    <name evidence="11" type="ORF">Epro_0103</name>
</gene>
<evidence type="ECO:0000256" key="7">
    <source>
        <dbReference type="ARBA" id="ARBA00023136"/>
    </source>
</evidence>